<evidence type="ECO:0000256" key="7">
    <source>
        <dbReference type="HAMAP-Rule" id="MF_00384"/>
    </source>
</evidence>
<protein>
    <recommendedName>
        <fullName evidence="7 8">Homoserine kinase</fullName>
        <shortName evidence="7">HK</shortName>
        <shortName evidence="7">HSK</shortName>
        <ecNumber evidence="7 8">2.7.1.39</ecNumber>
    </recommendedName>
</protein>
<dbReference type="PANTHER" id="PTHR20861">
    <property type="entry name" value="HOMOSERINE/4-DIPHOSPHOCYTIDYL-2-C-METHYL-D-ERYTHRITOL KINASE"/>
    <property type="match status" value="1"/>
</dbReference>
<evidence type="ECO:0000256" key="6">
    <source>
        <dbReference type="ARBA" id="ARBA00022840"/>
    </source>
</evidence>
<dbReference type="OrthoDB" id="9769912at2"/>
<keyword evidence="2 7" id="KW-0808">Transferase</keyword>
<dbReference type="PANTHER" id="PTHR20861:SF1">
    <property type="entry name" value="HOMOSERINE KINASE"/>
    <property type="match status" value="1"/>
</dbReference>
<sequence length="323" mass="34135">MTRAGANISQSAKSSLAEEDRLQLRLPATSANLGPGFDTLALALTLSLQIDASRSPQFSLKATGRNADICSSLQRNLMLDVYEQTLQANEAEVVPLAIEIHNEIPIGMGCGSSAAARLAGVALANHFGKLGWTREEILAEGCRQEGHPDNAAACWLGGLTVSSMDAGEVRAIKILPAVPWRILLVLPEQPLATTAARAILPSTYIQEDVVFNIQKSSLLTAAFALGRGDMLQTAMQDRMHQPFRGEICPLLPALLPLSGRGGVLGVALSGAGPSVLVVTDVGKSIADVRAAVEERISDTGIEILETDIEDRAALVHFGQKMSA</sequence>
<dbReference type="InterPro" id="IPR020568">
    <property type="entry name" value="Ribosomal_Su5_D2-typ_SF"/>
</dbReference>
<dbReference type="SUPFAM" id="SSF54211">
    <property type="entry name" value="Ribosomal protein S5 domain 2-like"/>
    <property type="match status" value="1"/>
</dbReference>
<evidence type="ECO:0000256" key="3">
    <source>
        <dbReference type="ARBA" id="ARBA00022697"/>
    </source>
</evidence>
<dbReference type="GO" id="GO:0005737">
    <property type="term" value="C:cytoplasm"/>
    <property type="evidence" value="ECO:0007669"/>
    <property type="project" value="UniProtKB-SubCell"/>
</dbReference>
<evidence type="ECO:0000313" key="11">
    <source>
        <dbReference type="EMBL" id="AXC09531.1"/>
    </source>
</evidence>
<comment type="similarity">
    <text evidence="7">Belongs to the GHMP kinase family. Homoserine kinase subfamily.</text>
</comment>
<comment type="caution">
    <text evidence="7">Lacks conserved residue(s) required for the propagation of feature annotation.</text>
</comment>
<feature type="domain" description="GHMP kinase C-terminal" evidence="10">
    <location>
        <begin position="222"/>
        <end position="294"/>
    </location>
</feature>
<feature type="domain" description="GHMP kinase N-terminal" evidence="9">
    <location>
        <begin position="80"/>
        <end position="158"/>
    </location>
</feature>
<evidence type="ECO:0000256" key="1">
    <source>
        <dbReference type="ARBA" id="ARBA00022605"/>
    </source>
</evidence>
<evidence type="ECO:0000313" key="12">
    <source>
        <dbReference type="Proteomes" id="UP000253606"/>
    </source>
</evidence>
<dbReference type="PIRSF" id="PIRSF000676">
    <property type="entry name" value="Homoser_kin"/>
    <property type="match status" value="1"/>
</dbReference>
<dbReference type="NCBIfam" id="TIGR00191">
    <property type="entry name" value="thrB"/>
    <property type="match status" value="1"/>
</dbReference>
<dbReference type="AlphaFoldDB" id="A0A2Z5FS15"/>
<dbReference type="Gene3D" id="3.30.230.10">
    <property type="match status" value="1"/>
</dbReference>
<dbReference type="PRINTS" id="PR00958">
    <property type="entry name" value="HOMSERKINASE"/>
</dbReference>
<dbReference type="RefSeq" id="WP_114210531.1">
    <property type="nucleotide sequence ID" value="NZ_CP030840.1"/>
</dbReference>
<dbReference type="InterPro" id="IPR014721">
    <property type="entry name" value="Ribsml_uS5_D2-typ_fold_subgr"/>
</dbReference>
<dbReference type="EC" id="2.7.1.39" evidence="7 8"/>
<evidence type="ECO:0000256" key="4">
    <source>
        <dbReference type="ARBA" id="ARBA00022741"/>
    </source>
</evidence>
<dbReference type="InterPro" id="IPR036554">
    <property type="entry name" value="GHMP_kinase_C_sf"/>
</dbReference>
<keyword evidence="7" id="KW-0963">Cytoplasm</keyword>
<evidence type="ECO:0000256" key="8">
    <source>
        <dbReference type="NCBIfam" id="TIGR00191"/>
    </source>
</evidence>
<keyword evidence="1 7" id="KW-0028">Amino-acid biosynthesis</keyword>
<proteinExistence type="inferred from homology"/>
<name>A0A2Z5FS15_9BACT</name>
<dbReference type="Gene3D" id="3.30.70.890">
    <property type="entry name" value="GHMP kinase, C-terminal domain"/>
    <property type="match status" value="1"/>
</dbReference>
<comment type="pathway">
    <text evidence="7">Amino-acid biosynthesis; L-threonine biosynthesis; L-threonine from L-aspartate: step 4/5.</text>
</comment>
<reference evidence="11 12" key="1">
    <citation type="journal article" date="2018" name="Front. Microbiol.">
        <title>Hydrolytic Capabilities as a Key to Environmental Success: Chitinolytic and Cellulolytic Acidobacteria From Acidic Sub-arctic Soils and Boreal Peatlands.</title>
        <authorList>
            <person name="Belova S.E."/>
            <person name="Ravin N.V."/>
            <person name="Pankratov T.A."/>
            <person name="Rakitin A.L."/>
            <person name="Ivanova A.A."/>
            <person name="Beletsky A.V."/>
            <person name="Mardanov A.V."/>
            <person name="Sinninghe Damste J.S."/>
            <person name="Dedysh S.N."/>
        </authorList>
    </citation>
    <scope>NUCLEOTIDE SEQUENCE [LARGE SCALE GENOMIC DNA]</scope>
    <source>
        <strain evidence="11 12">SBC82</strain>
    </source>
</reference>
<dbReference type="Pfam" id="PF00288">
    <property type="entry name" value="GHMP_kinases_N"/>
    <property type="match status" value="1"/>
</dbReference>
<dbReference type="GO" id="GO:0009088">
    <property type="term" value="P:threonine biosynthetic process"/>
    <property type="evidence" value="ECO:0007669"/>
    <property type="project" value="UniProtKB-UniRule"/>
</dbReference>
<dbReference type="SUPFAM" id="SSF55060">
    <property type="entry name" value="GHMP Kinase, C-terminal domain"/>
    <property type="match status" value="1"/>
</dbReference>
<dbReference type="InterPro" id="IPR006204">
    <property type="entry name" value="GHMP_kinase_N_dom"/>
</dbReference>
<comment type="subcellular location">
    <subcellularLocation>
        <location evidence="7">Cytoplasm</location>
    </subcellularLocation>
</comment>
<keyword evidence="3 7" id="KW-0791">Threonine biosynthesis</keyword>
<keyword evidence="12" id="KW-1185">Reference proteome</keyword>
<gene>
    <name evidence="7" type="primary">thrB</name>
    <name evidence="11" type="ORF">ACPOL_0146</name>
</gene>
<organism evidence="11 12">
    <name type="scientific">Acidisarcina polymorpha</name>
    <dbReference type="NCBI Taxonomy" id="2211140"/>
    <lineage>
        <taxon>Bacteria</taxon>
        <taxon>Pseudomonadati</taxon>
        <taxon>Acidobacteriota</taxon>
        <taxon>Terriglobia</taxon>
        <taxon>Terriglobales</taxon>
        <taxon>Acidobacteriaceae</taxon>
        <taxon>Acidisarcina</taxon>
    </lineage>
</organism>
<dbReference type="InterPro" id="IPR013750">
    <property type="entry name" value="GHMP_kinase_C_dom"/>
</dbReference>
<dbReference type="KEGG" id="abas:ACPOL_0146"/>
<evidence type="ECO:0000259" key="9">
    <source>
        <dbReference type="Pfam" id="PF00288"/>
    </source>
</evidence>
<evidence type="ECO:0000259" key="10">
    <source>
        <dbReference type="Pfam" id="PF08544"/>
    </source>
</evidence>
<comment type="function">
    <text evidence="7">Catalyzes the ATP-dependent phosphorylation of L-homoserine to L-homoserine phosphate.</text>
</comment>
<dbReference type="GO" id="GO:0005524">
    <property type="term" value="F:ATP binding"/>
    <property type="evidence" value="ECO:0007669"/>
    <property type="project" value="UniProtKB-UniRule"/>
</dbReference>
<accession>A0A2Z5FS15</accession>
<dbReference type="Proteomes" id="UP000253606">
    <property type="component" value="Chromosome"/>
</dbReference>
<keyword evidence="5 7" id="KW-0418">Kinase</keyword>
<dbReference type="EMBL" id="CP030840">
    <property type="protein sequence ID" value="AXC09531.1"/>
    <property type="molecule type" value="Genomic_DNA"/>
</dbReference>
<evidence type="ECO:0000256" key="5">
    <source>
        <dbReference type="ARBA" id="ARBA00022777"/>
    </source>
</evidence>
<dbReference type="Pfam" id="PF08544">
    <property type="entry name" value="GHMP_kinases_C"/>
    <property type="match status" value="1"/>
</dbReference>
<evidence type="ECO:0000256" key="2">
    <source>
        <dbReference type="ARBA" id="ARBA00022679"/>
    </source>
</evidence>
<dbReference type="GO" id="GO:0004413">
    <property type="term" value="F:homoserine kinase activity"/>
    <property type="evidence" value="ECO:0007669"/>
    <property type="project" value="UniProtKB-UniRule"/>
</dbReference>
<comment type="catalytic activity">
    <reaction evidence="7">
        <text>L-homoserine + ATP = O-phospho-L-homoserine + ADP + H(+)</text>
        <dbReference type="Rhea" id="RHEA:13985"/>
        <dbReference type="ChEBI" id="CHEBI:15378"/>
        <dbReference type="ChEBI" id="CHEBI:30616"/>
        <dbReference type="ChEBI" id="CHEBI:57476"/>
        <dbReference type="ChEBI" id="CHEBI:57590"/>
        <dbReference type="ChEBI" id="CHEBI:456216"/>
        <dbReference type="EC" id="2.7.1.39"/>
    </reaction>
</comment>
<keyword evidence="6 7" id="KW-0067">ATP-binding</keyword>
<keyword evidence="4 7" id="KW-0547">Nucleotide-binding</keyword>
<dbReference type="UniPathway" id="UPA00050">
    <property type="reaction ID" value="UER00064"/>
</dbReference>
<dbReference type="HAMAP" id="MF_00384">
    <property type="entry name" value="Homoser_kinase"/>
    <property type="match status" value="1"/>
</dbReference>
<dbReference type="InterPro" id="IPR000870">
    <property type="entry name" value="Homoserine_kinase"/>
</dbReference>